<sequence length="276" mass="29651">MTQFPTSMLAADISYRRQVGERWVCTGGWEGLRREATGMNVCGGELEVELGSASDMRLCETSLDSSNPETGRGVDETVYHNVVMRGAASGSPSFVQRQCPARPNLVHSVAVKEANADSDTSRLAGTRKLGPTKDPKSESAPPSSCLYGYRHRIGGPGARDGEVGVSLTTVVQIKLQVAGTGKGRSTITPPENRHYGGAGCTSFGSEVQGARYAGINTHILEQREWMQRVLPNIGAHHEWLSWESLWKISGIMRMASGVLNCPCCGMLNLSAIEGGR</sequence>
<protein>
    <submittedName>
        <fullName evidence="2">Uncharacterized protein</fullName>
    </submittedName>
</protein>
<dbReference type="AlphaFoldDB" id="A0A4Y7SLM3"/>
<accession>A0A4Y7SLM3</accession>
<proteinExistence type="predicted"/>
<dbReference type="EMBL" id="QPFP01000096">
    <property type="protein sequence ID" value="TEB22159.1"/>
    <property type="molecule type" value="Genomic_DNA"/>
</dbReference>
<keyword evidence="3" id="KW-1185">Reference proteome</keyword>
<organism evidence="2 3">
    <name type="scientific">Coprinellus micaceus</name>
    <name type="common">Glistening ink-cap mushroom</name>
    <name type="synonym">Coprinus micaceus</name>
    <dbReference type="NCBI Taxonomy" id="71717"/>
    <lineage>
        <taxon>Eukaryota</taxon>
        <taxon>Fungi</taxon>
        <taxon>Dikarya</taxon>
        <taxon>Basidiomycota</taxon>
        <taxon>Agaricomycotina</taxon>
        <taxon>Agaricomycetes</taxon>
        <taxon>Agaricomycetidae</taxon>
        <taxon>Agaricales</taxon>
        <taxon>Agaricineae</taxon>
        <taxon>Psathyrellaceae</taxon>
        <taxon>Coprinellus</taxon>
    </lineage>
</organism>
<evidence type="ECO:0000313" key="3">
    <source>
        <dbReference type="Proteomes" id="UP000298030"/>
    </source>
</evidence>
<comment type="caution">
    <text evidence="2">The sequence shown here is derived from an EMBL/GenBank/DDBJ whole genome shotgun (WGS) entry which is preliminary data.</text>
</comment>
<dbReference type="Proteomes" id="UP000298030">
    <property type="component" value="Unassembled WGS sequence"/>
</dbReference>
<name>A0A4Y7SLM3_COPMI</name>
<feature type="region of interest" description="Disordered" evidence="1">
    <location>
        <begin position="113"/>
        <end position="147"/>
    </location>
</feature>
<evidence type="ECO:0000256" key="1">
    <source>
        <dbReference type="SAM" id="MobiDB-lite"/>
    </source>
</evidence>
<reference evidence="2 3" key="1">
    <citation type="journal article" date="2019" name="Nat. Ecol. Evol.">
        <title>Megaphylogeny resolves global patterns of mushroom evolution.</title>
        <authorList>
            <person name="Varga T."/>
            <person name="Krizsan K."/>
            <person name="Foldi C."/>
            <person name="Dima B."/>
            <person name="Sanchez-Garcia M."/>
            <person name="Sanchez-Ramirez S."/>
            <person name="Szollosi G.J."/>
            <person name="Szarkandi J.G."/>
            <person name="Papp V."/>
            <person name="Albert L."/>
            <person name="Andreopoulos W."/>
            <person name="Angelini C."/>
            <person name="Antonin V."/>
            <person name="Barry K.W."/>
            <person name="Bougher N.L."/>
            <person name="Buchanan P."/>
            <person name="Buyck B."/>
            <person name="Bense V."/>
            <person name="Catcheside P."/>
            <person name="Chovatia M."/>
            <person name="Cooper J."/>
            <person name="Damon W."/>
            <person name="Desjardin D."/>
            <person name="Finy P."/>
            <person name="Geml J."/>
            <person name="Haridas S."/>
            <person name="Hughes K."/>
            <person name="Justo A."/>
            <person name="Karasinski D."/>
            <person name="Kautmanova I."/>
            <person name="Kiss B."/>
            <person name="Kocsube S."/>
            <person name="Kotiranta H."/>
            <person name="LaButti K.M."/>
            <person name="Lechner B.E."/>
            <person name="Liimatainen K."/>
            <person name="Lipzen A."/>
            <person name="Lukacs Z."/>
            <person name="Mihaltcheva S."/>
            <person name="Morgado L.N."/>
            <person name="Niskanen T."/>
            <person name="Noordeloos M.E."/>
            <person name="Ohm R.A."/>
            <person name="Ortiz-Santana B."/>
            <person name="Ovrebo C."/>
            <person name="Racz N."/>
            <person name="Riley R."/>
            <person name="Savchenko A."/>
            <person name="Shiryaev A."/>
            <person name="Soop K."/>
            <person name="Spirin V."/>
            <person name="Szebenyi C."/>
            <person name="Tomsovsky M."/>
            <person name="Tulloss R.E."/>
            <person name="Uehling J."/>
            <person name="Grigoriev I.V."/>
            <person name="Vagvolgyi C."/>
            <person name="Papp T."/>
            <person name="Martin F.M."/>
            <person name="Miettinen O."/>
            <person name="Hibbett D.S."/>
            <person name="Nagy L.G."/>
        </authorList>
    </citation>
    <scope>NUCLEOTIDE SEQUENCE [LARGE SCALE GENOMIC DNA]</scope>
    <source>
        <strain evidence="2 3">FP101781</strain>
    </source>
</reference>
<gene>
    <name evidence="2" type="ORF">FA13DRAFT_1778888</name>
</gene>
<evidence type="ECO:0000313" key="2">
    <source>
        <dbReference type="EMBL" id="TEB22159.1"/>
    </source>
</evidence>